<reference evidence="2 3" key="1">
    <citation type="journal article" date="2014" name="World J. Microbiol. Biotechnol.">
        <title>Biodiversity and physiological characteristics of Antarctic and Arctic lichens-associated bacteria.</title>
        <authorList>
            <person name="Lee Y.M."/>
            <person name="Kim E.H."/>
            <person name="Lee H.K."/>
            <person name="Hong S.G."/>
        </authorList>
    </citation>
    <scope>NUCLEOTIDE SEQUENCE [LARGE SCALE GENOMIC DNA]</scope>
    <source>
        <strain evidence="2 3">PAMC 26569</strain>
    </source>
</reference>
<dbReference type="InterPro" id="IPR029068">
    <property type="entry name" value="Glyas_Bleomycin-R_OHBP_Dase"/>
</dbReference>
<proteinExistence type="predicted"/>
<dbReference type="RefSeq" id="WP_171833395.1">
    <property type="nucleotide sequence ID" value="NZ_CP053708.1"/>
</dbReference>
<feature type="domain" description="VOC" evidence="1">
    <location>
        <begin position="4"/>
        <end position="128"/>
    </location>
</feature>
<name>A0A6M8HRX0_9PROT</name>
<dbReference type="InterPro" id="IPR004360">
    <property type="entry name" value="Glyas_Fos-R_dOase_dom"/>
</dbReference>
<dbReference type="Proteomes" id="UP000500767">
    <property type="component" value="Chromosome"/>
</dbReference>
<accession>A0A6M8HRX0</accession>
<sequence length="130" mass="14594">MEGDRLRLEIFPHDLEASRAFYCDVLSFGVVDARSAAGHLFLAKRRVLITLTDRSHLDENHLACEAPKGEGYGVGVEFVIPVHDLNGLQKTLRALAYPIQTELTQRPWAQKDSRLLDPDGLYFRSTENAA</sequence>
<dbReference type="AlphaFoldDB" id="A0A6M8HRX0"/>
<dbReference type="KEGG" id="lck:HN018_14425"/>
<evidence type="ECO:0000313" key="3">
    <source>
        <dbReference type="Proteomes" id="UP000500767"/>
    </source>
</evidence>
<dbReference type="EMBL" id="CP053708">
    <property type="protein sequence ID" value="QKE91082.1"/>
    <property type="molecule type" value="Genomic_DNA"/>
</dbReference>
<dbReference type="Gene3D" id="3.10.180.10">
    <property type="entry name" value="2,3-Dihydroxybiphenyl 1,2-Dioxygenase, domain 1"/>
    <property type="match status" value="1"/>
</dbReference>
<dbReference type="InterPro" id="IPR037523">
    <property type="entry name" value="VOC_core"/>
</dbReference>
<dbReference type="PROSITE" id="PS51819">
    <property type="entry name" value="VOC"/>
    <property type="match status" value="1"/>
</dbReference>
<evidence type="ECO:0000313" key="2">
    <source>
        <dbReference type="EMBL" id="QKE91082.1"/>
    </source>
</evidence>
<protein>
    <submittedName>
        <fullName evidence="2">VOC family protein</fullName>
    </submittedName>
</protein>
<dbReference type="Pfam" id="PF00903">
    <property type="entry name" value="Glyoxalase"/>
    <property type="match status" value="1"/>
</dbReference>
<gene>
    <name evidence="2" type="ORF">HN018_14425</name>
</gene>
<evidence type="ECO:0000259" key="1">
    <source>
        <dbReference type="PROSITE" id="PS51819"/>
    </source>
</evidence>
<organism evidence="2 3">
    <name type="scientific">Lichenicola cladoniae</name>
    <dbReference type="NCBI Taxonomy" id="1484109"/>
    <lineage>
        <taxon>Bacteria</taxon>
        <taxon>Pseudomonadati</taxon>
        <taxon>Pseudomonadota</taxon>
        <taxon>Alphaproteobacteria</taxon>
        <taxon>Acetobacterales</taxon>
        <taxon>Acetobacteraceae</taxon>
        <taxon>Lichenicola</taxon>
    </lineage>
</organism>
<dbReference type="SUPFAM" id="SSF54593">
    <property type="entry name" value="Glyoxalase/Bleomycin resistance protein/Dihydroxybiphenyl dioxygenase"/>
    <property type="match status" value="1"/>
</dbReference>
<keyword evidence="3" id="KW-1185">Reference proteome</keyword>